<name>A0AAW1K6K1_SAPOF</name>
<dbReference type="SMART" id="SM00516">
    <property type="entry name" value="SEC14"/>
    <property type="match status" value="1"/>
</dbReference>
<protein>
    <recommendedName>
        <fullName evidence="5">CRAL-TRIO domain-containing protein</fullName>
    </recommendedName>
</protein>
<dbReference type="CDD" id="cd00170">
    <property type="entry name" value="SEC14"/>
    <property type="match status" value="1"/>
</dbReference>
<dbReference type="PANTHER" id="PTHR45932">
    <property type="entry name" value="PATELLIN-1"/>
    <property type="match status" value="1"/>
</dbReference>
<dbReference type="GO" id="GO:0016020">
    <property type="term" value="C:membrane"/>
    <property type="evidence" value="ECO:0007669"/>
    <property type="project" value="UniProtKB-SubCell"/>
</dbReference>
<dbReference type="InterPro" id="IPR001251">
    <property type="entry name" value="CRAL-TRIO_dom"/>
</dbReference>
<proteinExistence type="predicted"/>
<dbReference type="SUPFAM" id="SSF52087">
    <property type="entry name" value="CRAL/TRIO domain"/>
    <property type="match status" value="1"/>
</dbReference>
<feature type="compositionally biased region" description="Pro residues" evidence="4">
    <location>
        <begin position="35"/>
        <end position="57"/>
    </location>
</feature>
<dbReference type="SUPFAM" id="SSF46938">
    <property type="entry name" value="CRAL/TRIO N-terminal domain"/>
    <property type="match status" value="1"/>
</dbReference>
<evidence type="ECO:0000256" key="1">
    <source>
        <dbReference type="ARBA" id="ARBA00004370"/>
    </source>
</evidence>
<dbReference type="Gene3D" id="3.40.525.10">
    <property type="entry name" value="CRAL-TRIO lipid binding domain"/>
    <property type="match status" value="1"/>
</dbReference>
<dbReference type="SMART" id="SM01100">
    <property type="entry name" value="CRAL_TRIO_N"/>
    <property type="match status" value="1"/>
</dbReference>
<keyword evidence="7" id="KW-1185">Reference proteome</keyword>
<evidence type="ECO:0000256" key="2">
    <source>
        <dbReference type="ARBA" id="ARBA00022448"/>
    </source>
</evidence>
<dbReference type="Gene3D" id="2.60.120.680">
    <property type="entry name" value="GOLD domain"/>
    <property type="match status" value="1"/>
</dbReference>
<dbReference type="FunFam" id="3.40.525.10:FF:000022">
    <property type="entry name" value="SEC14 cytosolic factor family protein"/>
    <property type="match status" value="1"/>
</dbReference>
<dbReference type="Pfam" id="PF25099">
    <property type="entry name" value="GOLD_PATL1_C"/>
    <property type="match status" value="1"/>
</dbReference>
<gene>
    <name evidence="6" type="ORF">RND81_06G045000</name>
</gene>
<evidence type="ECO:0000256" key="4">
    <source>
        <dbReference type="SAM" id="MobiDB-lite"/>
    </source>
</evidence>
<dbReference type="EMBL" id="JBDFQZ010000006">
    <property type="protein sequence ID" value="KAK9713693.1"/>
    <property type="molecule type" value="Genomic_DNA"/>
</dbReference>
<evidence type="ECO:0000256" key="3">
    <source>
        <dbReference type="ARBA" id="ARBA00023136"/>
    </source>
</evidence>
<sequence length="464" mass="52854">MSDETPPTQPPPPPPQPTSEPTETTTTISDETQPTHPPPPEPTSEPTEPTPTMPEPTEPASEAALITESQEKQHQTQKSFIQSAVSFKVESNLLADLTDFQRKSLDDFKKLAADSFSGEQPPSIWGVPLFADDRTDVILLKFLRARDFKPVEAQSMLSKTLIWRKEFKIDKLVEEELSDDLGKVVFMHGHDREGHPVCYNVYGEFQNKELYSKTFSSEEKRKRFLRWRIQFLEKSIRKLDFRGSGVNTIFQVNDLKNAPGPGKRDLRLATRDALSLLQDNYPEFVAKQVFINVPWWYVAFYTMMSPFMTQRTKSKFVFAGPSKTAETLFKYISPEQVPIQYGGLSVDYCDCHPEFTVDDTAIAINLKPTTKQFVEIICNETCVIVWELRVVGWEVTYSAEFVPNSEDGYTVIIQKATKMASNDDPVISGSFKVSDLGKIVLTVDNPTFKRKKLLYRYKVLPYSL</sequence>
<comment type="subcellular location">
    <subcellularLocation>
        <location evidence="1">Membrane</location>
    </subcellularLocation>
</comment>
<dbReference type="Pfam" id="PF00650">
    <property type="entry name" value="CRAL_TRIO"/>
    <property type="match status" value="1"/>
</dbReference>
<evidence type="ECO:0000259" key="5">
    <source>
        <dbReference type="PROSITE" id="PS50191"/>
    </source>
</evidence>
<keyword evidence="2" id="KW-0813">Transport</keyword>
<feature type="compositionally biased region" description="Low complexity" evidence="4">
    <location>
        <begin position="19"/>
        <end position="34"/>
    </location>
</feature>
<feature type="compositionally biased region" description="Pro residues" evidence="4">
    <location>
        <begin position="7"/>
        <end position="18"/>
    </location>
</feature>
<dbReference type="GO" id="GO:0008289">
    <property type="term" value="F:lipid binding"/>
    <property type="evidence" value="ECO:0007669"/>
    <property type="project" value="InterPro"/>
</dbReference>
<feature type="region of interest" description="Disordered" evidence="4">
    <location>
        <begin position="1"/>
        <end position="77"/>
    </location>
</feature>
<dbReference type="InterPro" id="IPR044834">
    <property type="entry name" value="PATL"/>
</dbReference>
<evidence type="ECO:0000313" key="6">
    <source>
        <dbReference type="EMBL" id="KAK9713693.1"/>
    </source>
</evidence>
<organism evidence="6 7">
    <name type="scientific">Saponaria officinalis</name>
    <name type="common">Common soapwort</name>
    <name type="synonym">Lychnis saponaria</name>
    <dbReference type="NCBI Taxonomy" id="3572"/>
    <lineage>
        <taxon>Eukaryota</taxon>
        <taxon>Viridiplantae</taxon>
        <taxon>Streptophyta</taxon>
        <taxon>Embryophyta</taxon>
        <taxon>Tracheophyta</taxon>
        <taxon>Spermatophyta</taxon>
        <taxon>Magnoliopsida</taxon>
        <taxon>eudicotyledons</taxon>
        <taxon>Gunneridae</taxon>
        <taxon>Pentapetalae</taxon>
        <taxon>Caryophyllales</taxon>
        <taxon>Caryophyllaceae</taxon>
        <taxon>Caryophylleae</taxon>
        <taxon>Saponaria</taxon>
    </lineage>
</organism>
<dbReference type="InterPro" id="IPR056794">
    <property type="entry name" value="PATL1-6_C_GOLD"/>
</dbReference>
<evidence type="ECO:0000313" key="7">
    <source>
        <dbReference type="Proteomes" id="UP001443914"/>
    </source>
</evidence>
<dbReference type="Proteomes" id="UP001443914">
    <property type="component" value="Unassembled WGS sequence"/>
</dbReference>
<dbReference type="InterPro" id="IPR036865">
    <property type="entry name" value="CRAL-TRIO_dom_sf"/>
</dbReference>
<dbReference type="InterPro" id="IPR011074">
    <property type="entry name" value="CRAL/TRIO_N_dom"/>
</dbReference>
<dbReference type="Pfam" id="PF03765">
    <property type="entry name" value="CRAL_TRIO_N"/>
    <property type="match status" value="1"/>
</dbReference>
<feature type="domain" description="CRAL-TRIO" evidence="5">
    <location>
        <begin position="174"/>
        <end position="349"/>
    </location>
</feature>
<comment type="caution">
    <text evidence="6">The sequence shown here is derived from an EMBL/GenBank/DDBJ whole genome shotgun (WGS) entry which is preliminary data.</text>
</comment>
<dbReference type="PANTHER" id="PTHR45932:SF6">
    <property type="entry name" value="PATELLIN-3"/>
    <property type="match status" value="1"/>
</dbReference>
<dbReference type="AlphaFoldDB" id="A0AAW1K6K1"/>
<dbReference type="InterPro" id="IPR036273">
    <property type="entry name" value="CRAL/TRIO_N_dom_sf"/>
</dbReference>
<reference evidence="6" key="1">
    <citation type="submission" date="2024-03" db="EMBL/GenBank/DDBJ databases">
        <title>WGS assembly of Saponaria officinalis var. Norfolk2.</title>
        <authorList>
            <person name="Jenkins J."/>
            <person name="Shu S."/>
            <person name="Grimwood J."/>
            <person name="Barry K."/>
            <person name="Goodstein D."/>
            <person name="Schmutz J."/>
            <person name="Leebens-Mack J."/>
            <person name="Osbourn A."/>
        </authorList>
    </citation>
    <scope>NUCLEOTIDE SEQUENCE [LARGE SCALE GENOMIC DNA]</scope>
    <source>
        <strain evidence="6">JIC</strain>
    </source>
</reference>
<accession>A0AAW1K6K1</accession>
<keyword evidence="3" id="KW-0472">Membrane</keyword>
<dbReference type="PROSITE" id="PS50191">
    <property type="entry name" value="CRAL_TRIO"/>
    <property type="match status" value="1"/>
</dbReference>